<sequence length="79" mass="8832">MSLCDARQAELMRTGHQTAAHNRWLAAEIQDALHDPRPSVLLEQAMAAMEAEIDAVERESAIDRAPAEQPFPSRAPRRQ</sequence>
<dbReference type="Gene3D" id="6.20.450.20">
    <property type="match status" value="1"/>
</dbReference>
<reference evidence="2" key="1">
    <citation type="submission" date="2022-05" db="EMBL/GenBank/DDBJ databases">
        <title>An RpoN-dependent PEP-CTERM gene is involved in floc formation of an Aquincola tertiaricarbonis strain.</title>
        <authorList>
            <person name="Qiu D."/>
            <person name="Xia M."/>
        </authorList>
    </citation>
    <scope>NUCLEOTIDE SEQUENCE</scope>
    <source>
        <strain evidence="2">RN12</strain>
    </source>
</reference>
<accession>A0ABY4S6N2</accession>
<feature type="region of interest" description="Disordered" evidence="1">
    <location>
        <begin position="58"/>
        <end position="79"/>
    </location>
</feature>
<gene>
    <name evidence="2" type="ORF">MW290_03515</name>
</gene>
<organism evidence="2 3">
    <name type="scientific">Aquincola tertiaricarbonis</name>
    <dbReference type="NCBI Taxonomy" id="391953"/>
    <lineage>
        <taxon>Bacteria</taxon>
        <taxon>Pseudomonadati</taxon>
        <taxon>Pseudomonadota</taxon>
        <taxon>Betaproteobacteria</taxon>
        <taxon>Burkholderiales</taxon>
        <taxon>Sphaerotilaceae</taxon>
        <taxon>Aquincola</taxon>
    </lineage>
</organism>
<evidence type="ECO:0000313" key="3">
    <source>
        <dbReference type="Proteomes" id="UP001056201"/>
    </source>
</evidence>
<dbReference type="EMBL" id="CP097635">
    <property type="protein sequence ID" value="URI07697.1"/>
    <property type="molecule type" value="Genomic_DNA"/>
</dbReference>
<evidence type="ECO:0000313" key="2">
    <source>
        <dbReference type="EMBL" id="URI07697.1"/>
    </source>
</evidence>
<proteinExistence type="predicted"/>
<name>A0ABY4S6N2_AQUTE</name>
<keyword evidence="3" id="KW-1185">Reference proteome</keyword>
<evidence type="ECO:0000256" key="1">
    <source>
        <dbReference type="SAM" id="MobiDB-lite"/>
    </source>
</evidence>
<dbReference type="RefSeq" id="WP_250195930.1">
    <property type="nucleotide sequence ID" value="NZ_CP097635.1"/>
</dbReference>
<protein>
    <submittedName>
        <fullName evidence="2">Uncharacterized protein</fullName>
    </submittedName>
</protein>
<dbReference type="Proteomes" id="UP001056201">
    <property type="component" value="Chromosome 1"/>
</dbReference>